<sequence length="95" mass="10422">MSNDAKKDLNLNTEELTKEDLKNFDPDNLILNMGGRQVPFSAINKPHHVVLDAKDHVPIPDTKDFPGLTPEAKARDAERAEAKAASQKTDKAADS</sequence>
<comment type="caution">
    <text evidence="2">The sequence shown here is derived from an EMBL/GenBank/DDBJ whole genome shotgun (WGS) entry which is preliminary data.</text>
</comment>
<name>A0A642UFM4_DIURU</name>
<proteinExistence type="predicted"/>
<organism evidence="2 3">
    <name type="scientific">Diutina rugosa</name>
    <name type="common">Yeast</name>
    <name type="synonym">Candida rugosa</name>
    <dbReference type="NCBI Taxonomy" id="5481"/>
    <lineage>
        <taxon>Eukaryota</taxon>
        <taxon>Fungi</taxon>
        <taxon>Dikarya</taxon>
        <taxon>Ascomycota</taxon>
        <taxon>Saccharomycotina</taxon>
        <taxon>Pichiomycetes</taxon>
        <taxon>Debaryomycetaceae</taxon>
        <taxon>Diutina</taxon>
    </lineage>
</organism>
<protein>
    <submittedName>
        <fullName evidence="2">Uncharacterized protein</fullName>
    </submittedName>
</protein>
<feature type="region of interest" description="Disordered" evidence="1">
    <location>
        <begin position="55"/>
        <end position="95"/>
    </location>
</feature>
<dbReference type="Proteomes" id="UP000449547">
    <property type="component" value="Unassembled WGS sequence"/>
</dbReference>
<reference evidence="2 3" key="1">
    <citation type="submission" date="2019-07" db="EMBL/GenBank/DDBJ databases">
        <title>Genome assembly of two rare yeast pathogens: Diutina rugosa and Trichomonascus ciferrii.</title>
        <authorList>
            <person name="Mixao V."/>
            <person name="Saus E."/>
            <person name="Hansen A."/>
            <person name="Lass-Flor C."/>
            <person name="Gabaldon T."/>
        </authorList>
    </citation>
    <scope>NUCLEOTIDE SEQUENCE [LARGE SCALE GENOMIC DNA]</scope>
    <source>
        <strain evidence="2 3">CBS 613</strain>
    </source>
</reference>
<evidence type="ECO:0000313" key="3">
    <source>
        <dbReference type="Proteomes" id="UP000449547"/>
    </source>
</evidence>
<feature type="compositionally biased region" description="Basic and acidic residues" evidence="1">
    <location>
        <begin position="55"/>
        <end position="64"/>
    </location>
</feature>
<dbReference type="VEuPathDB" id="FungiDB:DIURU_004914"/>
<keyword evidence="3" id="KW-1185">Reference proteome</keyword>
<gene>
    <name evidence="2" type="ORF">DIURU_004914</name>
</gene>
<dbReference type="OMA" id="INKPHHV"/>
<evidence type="ECO:0000313" key="2">
    <source>
        <dbReference type="EMBL" id="KAA8898060.1"/>
    </source>
</evidence>
<dbReference type="AlphaFoldDB" id="A0A642UFM4"/>
<evidence type="ECO:0000256" key="1">
    <source>
        <dbReference type="SAM" id="MobiDB-lite"/>
    </source>
</evidence>
<dbReference type="EMBL" id="SWFT01000149">
    <property type="protein sequence ID" value="KAA8898060.1"/>
    <property type="molecule type" value="Genomic_DNA"/>
</dbReference>
<feature type="compositionally biased region" description="Basic and acidic residues" evidence="1">
    <location>
        <begin position="72"/>
        <end position="95"/>
    </location>
</feature>
<dbReference type="GeneID" id="54783565"/>
<accession>A0A642UFM4</accession>
<dbReference type="OrthoDB" id="4082192at2759"/>
<dbReference type="RefSeq" id="XP_034010317.1">
    <property type="nucleotide sequence ID" value="XM_034157839.1"/>
</dbReference>